<evidence type="ECO:0000313" key="2">
    <source>
        <dbReference type="Proteomes" id="UP001596174"/>
    </source>
</evidence>
<sequence>MTSTPSWPNPDCPVYVSAVDPRDGRRYVQVLRLDGTISQPHACATQHDLERHVAHERADVDVHDPAQVYWVDRPGVWTSFLDR</sequence>
<accession>A0ABW1G2X2</accession>
<protein>
    <submittedName>
        <fullName evidence="1">Uncharacterized protein</fullName>
    </submittedName>
</protein>
<name>A0ABW1G2X2_9ACTN</name>
<organism evidence="1 2">
    <name type="scientific">Streptacidiphilus monticola</name>
    <dbReference type="NCBI Taxonomy" id="2161674"/>
    <lineage>
        <taxon>Bacteria</taxon>
        <taxon>Bacillati</taxon>
        <taxon>Actinomycetota</taxon>
        <taxon>Actinomycetes</taxon>
        <taxon>Kitasatosporales</taxon>
        <taxon>Streptomycetaceae</taxon>
        <taxon>Streptacidiphilus</taxon>
    </lineage>
</organism>
<reference evidence="2" key="1">
    <citation type="journal article" date="2019" name="Int. J. Syst. Evol. Microbiol.">
        <title>The Global Catalogue of Microorganisms (GCM) 10K type strain sequencing project: providing services to taxonomists for standard genome sequencing and annotation.</title>
        <authorList>
            <consortium name="The Broad Institute Genomics Platform"/>
            <consortium name="The Broad Institute Genome Sequencing Center for Infectious Disease"/>
            <person name="Wu L."/>
            <person name="Ma J."/>
        </authorList>
    </citation>
    <scope>NUCLEOTIDE SEQUENCE [LARGE SCALE GENOMIC DNA]</scope>
    <source>
        <strain evidence="2">JCM 4816</strain>
    </source>
</reference>
<proteinExistence type="predicted"/>
<keyword evidence="2" id="KW-1185">Reference proteome</keyword>
<evidence type="ECO:0000313" key="1">
    <source>
        <dbReference type="EMBL" id="MFC5908949.1"/>
    </source>
</evidence>
<dbReference type="Proteomes" id="UP001596174">
    <property type="component" value="Unassembled WGS sequence"/>
</dbReference>
<comment type="caution">
    <text evidence="1">The sequence shown here is derived from an EMBL/GenBank/DDBJ whole genome shotgun (WGS) entry which is preliminary data.</text>
</comment>
<gene>
    <name evidence="1" type="ORF">ACFP3V_17205</name>
</gene>
<dbReference type="EMBL" id="JBHSQJ010000070">
    <property type="protein sequence ID" value="MFC5908949.1"/>
    <property type="molecule type" value="Genomic_DNA"/>
</dbReference>
<dbReference type="RefSeq" id="WP_380584301.1">
    <property type="nucleotide sequence ID" value="NZ_JBHSQJ010000070.1"/>
</dbReference>